<keyword evidence="2" id="KW-1185">Reference proteome</keyword>
<evidence type="ECO:0000313" key="2">
    <source>
        <dbReference type="Proteomes" id="UP000828390"/>
    </source>
</evidence>
<dbReference type="AlphaFoldDB" id="A0A9D4IDD8"/>
<name>A0A9D4IDD8_DREPO</name>
<organism evidence="1 2">
    <name type="scientific">Dreissena polymorpha</name>
    <name type="common">Zebra mussel</name>
    <name type="synonym">Mytilus polymorpha</name>
    <dbReference type="NCBI Taxonomy" id="45954"/>
    <lineage>
        <taxon>Eukaryota</taxon>
        <taxon>Metazoa</taxon>
        <taxon>Spiralia</taxon>
        <taxon>Lophotrochozoa</taxon>
        <taxon>Mollusca</taxon>
        <taxon>Bivalvia</taxon>
        <taxon>Autobranchia</taxon>
        <taxon>Heteroconchia</taxon>
        <taxon>Euheterodonta</taxon>
        <taxon>Imparidentia</taxon>
        <taxon>Neoheterodontei</taxon>
        <taxon>Myida</taxon>
        <taxon>Dreissenoidea</taxon>
        <taxon>Dreissenidae</taxon>
        <taxon>Dreissena</taxon>
    </lineage>
</organism>
<sequence length="69" mass="7715">MSVEDDTTFLDAGIRPSAIMGGGVGIALEFVGKAVNFFTSMFKGDKKKDRVLIIYFAFKRKYNHYMGNV</sequence>
<dbReference type="EMBL" id="JAIWYP010000010">
    <property type="protein sequence ID" value="KAH3755798.1"/>
    <property type="molecule type" value="Genomic_DNA"/>
</dbReference>
<reference evidence="1" key="1">
    <citation type="journal article" date="2019" name="bioRxiv">
        <title>The Genome of the Zebra Mussel, Dreissena polymorpha: A Resource for Invasive Species Research.</title>
        <authorList>
            <person name="McCartney M.A."/>
            <person name="Auch B."/>
            <person name="Kono T."/>
            <person name="Mallez S."/>
            <person name="Zhang Y."/>
            <person name="Obille A."/>
            <person name="Becker A."/>
            <person name="Abrahante J.E."/>
            <person name="Garbe J."/>
            <person name="Badalamenti J.P."/>
            <person name="Herman A."/>
            <person name="Mangelson H."/>
            <person name="Liachko I."/>
            <person name="Sullivan S."/>
            <person name="Sone E.D."/>
            <person name="Koren S."/>
            <person name="Silverstein K.A.T."/>
            <person name="Beckman K.B."/>
            <person name="Gohl D.M."/>
        </authorList>
    </citation>
    <scope>NUCLEOTIDE SEQUENCE</scope>
    <source>
        <strain evidence="1">Duluth1</strain>
        <tissue evidence="1">Whole animal</tissue>
    </source>
</reference>
<gene>
    <name evidence="1" type="ORF">DPMN_190497</name>
</gene>
<reference evidence="1" key="2">
    <citation type="submission" date="2020-11" db="EMBL/GenBank/DDBJ databases">
        <authorList>
            <person name="McCartney M.A."/>
            <person name="Auch B."/>
            <person name="Kono T."/>
            <person name="Mallez S."/>
            <person name="Becker A."/>
            <person name="Gohl D.M."/>
            <person name="Silverstein K.A.T."/>
            <person name="Koren S."/>
            <person name="Bechman K.B."/>
            <person name="Herman A."/>
            <person name="Abrahante J.E."/>
            <person name="Garbe J."/>
        </authorList>
    </citation>
    <scope>NUCLEOTIDE SEQUENCE</scope>
    <source>
        <strain evidence="1">Duluth1</strain>
        <tissue evidence="1">Whole animal</tissue>
    </source>
</reference>
<comment type="caution">
    <text evidence="1">The sequence shown here is derived from an EMBL/GenBank/DDBJ whole genome shotgun (WGS) entry which is preliminary data.</text>
</comment>
<accession>A0A9D4IDD8</accession>
<dbReference type="Proteomes" id="UP000828390">
    <property type="component" value="Unassembled WGS sequence"/>
</dbReference>
<proteinExistence type="predicted"/>
<evidence type="ECO:0000313" key="1">
    <source>
        <dbReference type="EMBL" id="KAH3755798.1"/>
    </source>
</evidence>
<protein>
    <submittedName>
        <fullName evidence="1">Uncharacterized protein</fullName>
    </submittedName>
</protein>